<dbReference type="PROSITE" id="PS50949">
    <property type="entry name" value="HTH_GNTR"/>
    <property type="match status" value="1"/>
</dbReference>
<name>A0A238XFM8_9RHOB</name>
<reference evidence="5 6" key="1">
    <citation type="submission" date="2017-06" db="EMBL/GenBank/DDBJ databases">
        <authorList>
            <person name="Kim H.J."/>
            <person name="Triplett B.A."/>
        </authorList>
    </citation>
    <scope>NUCLEOTIDE SEQUENCE [LARGE SCALE GENOMIC DNA]</scope>
    <source>
        <strain evidence="5 6">DSM 29052</strain>
    </source>
</reference>
<dbReference type="AlphaFoldDB" id="A0A238XFM8"/>
<feature type="domain" description="HTH gntR-type" evidence="4">
    <location>
        <begin position="21"/>
        <end position="88"/>
    </location>
</feature>
<keyword evidence="3" id="KW-0804">Transcription</keyword>
<proteinExistence type="predicted"/>
<dbReference type="Pfam" id="PF07729">
    <property type="entry name" value="FCD"/>
    <property type="match status" value="1"/>
</dbReference>
<dbReference type="PANTHER" id="PTHR43537">
    <property type="entry name" value="TRANSCRIPTIONAL REGULATOR, GNTR FAMILY"/>
    <property type="match status" value="1"/>
</dbReference>
<dbReference type="Pfam" id="PF00392">
    <property type="entry name" value="GntR"/>
    <property type="match status" value="1"/>
</dbReference>
<dbReference type="SMART" id="SM00895">
    <property type="entry name" value="FCD"/>
    <property type="match status" value="1"/>
</dbReference>
<dbReference type="SUPFAM" id="SSF46785">
    <property type="entry name" value="Winged helix' DNA-binding domain"/>
    <property type="match status" value="1"/>
</dbReference>
<evidence type="ECO:0000259" key="4">
    <source>
        <dbReference type="PROSITE" id="PS50949"/>
    </source>
</evidence>
<dbReference type="InterPro" id="IPR011711">
    <property type="entry name" value="GntR_C"/>
</dbReference>
<dbReference type="SMART" id="SM00345">
    <property type="entry name" value="HTH_GNTR"/>
    <property type="match status" value="1"/>
</dbReference>
<dbReference type="SUPFAM" id="SSF48008">
    <property type="entry name" value="GntR ligand-binding domain-like"/>
    <property type="match status" value="1"/>
</dbReference>
<organism evidence="5 6">
    <name type="scientific">Puniceibacterium sediminis</name>
    <dbReference type="NCBI Taxonomy" id="1608407"/>
    <lineage>
        <taxon>Bacteria</taxon>
        <taxon>Pseudomonadati</taxon>
        <taxon>Pseudomonadota</taxon>
        <taxon>Alphaproteobacteria</taxon>
        <taxon>Rhodobacterales</taxon>
        <taxon>Paracoccaceae</taxon>
        <taxon>Puniceibacterium</taxon>
    </lineage>
</organism>
<accession>A0A238XFM8</accession>
<keyword evidence="1" id="KW-0805">Transcription regulation</keyword>
<dbReference type="InterPro" id="IPR000524">
    <property type="entry name" value="Tscrpt_reg_HTH_GntR"/>
</dbReference>
<keyword evidence="6" id="KW-1185">Reference proteome</keyword>
<dbReference type="RefSeq" id="WP_245840929.1">
    <property type="nucleotide sequence ID" value="NZ_FZNN01000010.1"/>
</dbReference>
<dbReference type="Gene3D" id="1.20.120.530">
    <property type="entry name" value="GntR ligand-binding domain-like"/>
    <property type="match status" value="1"/>
</dbReference>
<evidence type="ECO:0000313" key="6">
    <source>
        <dbReference type="Proteomes" id="UP000198417"/>
    </source>
</evidence>
<evidence type="ECO:0000256" key="1">
    <source>
        <dbReference type="ARBA" id="ARBA00023015"/>
    </source>
</evidence>
<dbReference type="PANTHER" id="PTHR43537:SF45">
    <property type="entry name" value="GNTR FAMILY REGULATORY PROTEIN"/>
    <property type="match status" value="1"/>
</dbReference>
<gene>
    <name evidence="5" type="ORF">SAMN06265370_110129</name>
</gene>
<dbReference type="EMBL" id="FZNN01000010">
    <property type="protein sequence ID" value="SNR56739.1"/>
    <property type="molecule type" value="Genomic_DNA"/>
</dbReference>
<dbReference type="PRINTS" id="PR00035">
    <property type="entry name" value="HTHGNTR"/>
</dbReference>
<dbReference type="CDD" id="cd07377">
    <property type="entry name" value="WHTH_GntR"/>
    <property type="match status" value="1"/>
</dbReference>
<dbReference type="InterPro" id="IPR036388">
    <property type="entry name" value="WH-like_DNA-bd_sf"/>
</dbReference>
<dbReference type="GO" id="GO:0003700">
    <property type="term" value="F:DNA-binding transcription factor activity"/>
    <property type="evidence" value="ECO:0007669"/>
    <property type="project" value="InterPro"/>
</dbReference>
<protein>
    <submittedName>
        <fullName evidence="5">DNA-binding transcriptional regulator, GntR family</fullName>
    </submittedName>
</protein>
<dbReference type="InterPro" id="IPR036390">
    <property type="entry name" value="WH_DNA-bd_sf"/>
</dbReference>
<keyword evidence="2 5" id="KW-0238">DNA-binding</keyword>
<sequence>MFNPQNPTTPQTSGFQPLNRDGLVDRVANLLAEAIMAGRILPGARLSESTIARDMGVSRAPVREAARLLESSGLVEYHTNRGFFVQTVSASALDDLYEFRIVIERAAVARLVAQGAESTLPLLRAQVKELYRVAEAGEDMLCQVEADMQFHRLICQGSGNPRFLTVFDQIANETKLGLIVIGRLYDDPQRMAETHEPIIDAIAAGDSDAAVEAIDYHIGTARTLVCQQFRLLEDKTAR</sequence>
<dbReference type="InterPro" id="IPR008920">
    <property type="entry name" value="TF_FadR/GntR_C"/>
</dbReference>
<evidence type="ECO:0000256" key="3">
    <source>
        <dbReference type="ARBA" id="ARBA00023163"/>
    </source>
</evidence>
<evidence type="ECO:0000313" key="5">
    <source>
        <dbReference type="EMBL" id="SNR56739.1"/>
    </source>
</evidence>
<dbReference type="Gene3D" id="1.10.10.10">
    <property type="entry name" value="Winged helix-like DNA-binding domain superfamily/Winged helix DNA-binding domain"/>
    <property type="match status" value="1"/>
</dbReference>
<dbReference type="GO" id="GO:0003677">
    <property type="term" value="F:DNA binding"/>
    <property type="evidence" value="ECO:0007669"/>
    <property type="project" value="UniProtKB-KW"/>
</dbReference>
<evidence type="ECO:0000256" key="2">
    <source>
        <dbReference type="ARBA" id="ARBA00023125"/>
    </source>
</evidence>
<dbReference type="Proteomes" id="UP000198417">
    <property type="component" value="Unassembled WGS sequence"/>
</dbReference>